<organism evidence="1 2">
    <name type="scientific">Xenoophorus captivus</name>
    <dbReference type="NCBI Taxonomy" id="1517983"/>
    <lineage>
        <taxon>Eukaryota</taxon>
        <taxon>Metazoa</taxon>
        <taxon>Chordata</taxon>
        <taxon>Craniata</taxon>
        <taxon>Vertebrata</taxon>
        <taxon>Euteleostomi</taxon>
        <taxon>Actinopterygii</taxon>
        <taxon>Neopterygii</taxon>
        <taxon>Teleostei</taxon>
        <taxon>Neoteleostei</taxon>
        <taxon>Acanthomorphata</taxon>
        <taxon>Ovalentaria</taxon>
        <taxon>Atherinomorphae</taxon>
        <taxon>Cyprinodontiformes</taxon>
        <taxon>Goodeidae</taxon>
        <taxon>Xenoophorus</taxon>
    </lineage>
</organism>
<keyword evidence="2" id="KW-1185">Reference proteome</keyword>
<dbReference type="Proteomes" id="UP001434883">
    <property type="component" value="Unassembled WGS sequence"/>
</dbReference>
<reference evidence="1 2" key="1">
    <citation type="submission" date="2021-06" db="EMBL/GenBank/DDBJ databases">
        <authorList>
            <person name="Palmer J.M."/>
        </authorList>
    </citation>
    <scope>NUCLEOTIDE SEQUENCE [LARGE SCALE GENOMIC DNA]</scope>
    <source>
        <strain evidence="1 2">XC_2019</strain>
        <tissue evidence="1">Muscle</tissue>
    </source>
</reference>
<proteinExistence type="predicted"/>
<comment type="caution">
    <text evidence="1">The sequence shown here is derived from an EMBL/GenBank/DDBJ whole genome shotgun (WGS) entry which is preliminary data.</text>
</comment>
<dbReference type="EMBL" id="JAHRIN010060684">
    <property type="protein sequence ID" value="MEQ2212969.1"/>
    <property type="molecule type" value="Genomic_DNA"/>
</dbReference>
<name>A0ABV0RY70_9TELE</name>
<evidence type="ECO:0000313" key="1">
    <source>
        <dbReference type="EMBL" id="MEQ2212969.1"/>
    </source>
</evidence>
<feature type="non-terminal residue" evidence="1">
    <location>
        <position position="1"/>
    </location>
</feature>
<evidence type="ECO:0000313" key="2">
    <source>
        <dbReference type="Proteomes" id="UP001434883"/>
    </source>
</evidence>
<accession>A0ABV0RY70</accession>
<sequence length="60" mass="6213">VVAGCSSELYACVPVFLNNNFNQIAITALLFYTSSSLALDVAAQTTAASRVGLIGRCLSS</sequence>
<gene>
    <name evidence="1" type="ORF">XENOCAPTIV_007597</name>
</gene>
<protein>
    <submittedName>
        <fullName evidence="1">Uncharacterized protein</fullName>
    </submittedName>
</protein>